<comment type="similarity">
    <text evidence="1">Belongs to the TolB family.</text>
</comment>
<gene>
    <name evidence="3" type="primary">tolB_3</name>
    <name evidence="3" type="ORF">BSF38_02946</name>
</gene>
<sequence>MRYTLSAAPLLLFLLATSVPADEPKPPGLIAFAARRWEGEYRSRDIPGGVETTPVVGSIYTVRADGTGLCKVVEPGRDANAPAFSPDGRWLYFQSNADGSYQIQRCRPDGSKPATVVAPPRFGPSCKSVYGLNMASNGRMVMTAYDGRTGRVALADADGANPRLIAPDAGYLYMACLSPDGRTIVCSGPAAGYRLQRIELDDPKPVVLTPDHPESFVPQFTPDGRTIVFFRRDGEIYRVERDGRNLQRLTTGAKHVEFRLSPQDHHGSSDAPHVSPDGRRIAYVAEADGAPEVHVMNLDGSQQRRLTLRKSPCARVRWSPDGAWIAFVSFVGKYPQLFILPAEGGEPRQLTNLDEAVYFLAWQPKP</sequence>
<accession>A0A1U7CR74</accession>
<evidence type="ECO:0000313" key="4">
    <source>
        <dbReference type="Proteomes" id="UP000186309"/>
    </source>
</evidence>
<dbReference type="Proteomes" id="UP000186309">
    <property type="component" value="Chromosome"/>
</dbReference>
<dbReference type="InterPro" id="IPR011042">
    <property type="entry name" value="6-blade_b-propeller_TolB-like"/>
</dbReference>
<dbReference type="SUPFAM" id="SSF82171">
    <property type="entry name" value="DPP6 N-terminal domain-like"/>
    <property type="match status" value="1"/>
</dbReference>
<dbReference type="RefSeq" id="WP_168189378.1">
    <property type="nucleotide sequence ID" value="NZ_CP019082.1"/>
</dbReference>
<name>A0A1U7CR74_9BACT</name>
<feature type="chain" id="PRO_5012278857" evidence="2">
    <location>
        <begin position="22"/>
        <end position="366"/>
    </location>
</feature>
<keyword evidence="2" id="KW-0732">Signal</keyword>
<dbReference type="KEGG" id="pbor:BSF38_02946"/>
<protein>
    <submittedName>
        <fullName evidence="3">Protein TolB</fullName>
    </submittedName>
</protein>
<dbReference type="Gene3D" id="2.120.10.30">
    <property type="entry name" value="TolB, C-terminal domain"/>
    <property type="match status" value="3"/>
</dbReference>
<dbReference type="STRING" id="1387353.BSF38_02946"/>
<reference evidence="4" key="1">
    <citation type="submission" date="2016-12" db="EMBL/GenBank/DDBJ databases">
        <title>Comparative genomics of four Isosphaeraceae planctomycetes: a common pool of plasmids and glycoside hydrolase genes.</title>
        <authorList>
            <person name="Ivanova A."/>
        </authorList>
    </citation>
    <scope>NUCLEOTIDE SEQUENCE [LARGE SCALE GENOMIC DNA]</scope>
    <source>
        <strain evidence="4">PX4</strain>
    </source>
</reference>
<keyword evidence="4" id="KW-1185">Reference proteome</keyword>
<evidence type="ECO:0000256" key="2">
    <source>
        <dbReference type="SAM" id="SignalP"/>
    </source>
</evidence>
<evidence type="ECO:0000256" key="1">
    <source>
        <dbReference type="ARBA" id="ARBA00009820"/>
    </source>
</evidence>
<dbReference type="EMBL" id="CP019082">
    <property type="protein sequence ID" value="APW61432.1"/>
    <property type="molecule type" value="Genomic_DNA"/>
</dbReference>
<dbReference type="PANTHER" id="PTHR36842">
    <property type="entry name" value="PROTEIN TOLB HOMOLOG"/>
    <property type="match status" value="1"/>
</dbReference>
<proteinExistence type="inferred from homology"/>
<organism evidence="3 4">
    <name type="scientific">Paludisphaera borealis</name>
    <dbReference type="NCBI Taxonomy" id="1387353"/>
    <lineage>
        <taxon>Bacteria</taxon>
        <taxon>Pseudomonadati</taxon>
        <taxon>Planctomycetota</taxon>
        <taxon>Planctomycetia</taxon>
        <taxon>Isosphaerales</taxon>
        <taxon>Isosphaeraceae</taxon>
        <taxon>Paludisphaera</taxon>
    </lineage>
</organism>
<feature type="signal peptide" evidence="2">
    <location>
        <begin position="1"/>
        <end position="21"/>
    </location>
</feature>
<dbReference type="Pfam" id="PF07676">
    <property type="entry name" value="PD40"/>
    <property type="match status" value="4"/>
</dbReference>
<dbReference type="AlphaFoldDB" id="A0A1U7CR74"/>
<dbReference type="InterPro" id="IPR011659">
    <property type="entry name" value="WD40"/>
</dbReference>
<dbReference type="PANTHER" id="PTHR36842:SF1">
    <property type="entry name" value="PROTEIN TOLB"/>
    <property type="match status" value="1"/>
</dbReference>
<evidence type="ECO:0000313" key="3">
    <source>
        <dbReference type="EMBL" id="APW61432.1"/>
    </source>
</evidence>